<evidence type="ECO:0000313" key="4">
    <source>
        <dbReference type="Proteomes" id="UP000013827"/>
    </source>
</evidence>
<feature type="transmembrane region" description="Helical" evidence="2">
    <location>
        <begin position="111"/>
        <end position="129"/>
    </location>
</feature>
<accession>A0A0D3K983</accession>
<protein>
    <recommendedName>
        <fullName evidence="5">Autophagy-related protein 9</fullName>
    </recommendedName>
</protein>
<feature type="region of interest" description="Disordered" evidence="1">
    <location>
        <begin position="249"/>
        <end position="269"/>
    </location>
</feature>
<reference evidence="4" key="1">
    <citation type="journal article" date="2013" name="Nature">
        <title>Pan genome of the phytoplankton Emiliania underpins its global distribution.</title>
        <authorList>
            <person name="Read B.A."/>
            <person name="Kegel J."/>
            <person name="Klute M.J."/>
            <person name="Kuo A."/>
            <person name="Lefebvre S.C."/>
            <person name="Maumus F."/>
            <person name="Mayer C."/>
            <person name="Miller J."/>
            <person name="Monier A."/>
            <person name="Salamov A."/>
            <person name="Young J."/>
            <person name="Aguilar M."/>
            <person name="Claverie J.M."/>
            <person name="Frickenhaus S."/>
            <person name="Gonzalez K."/>
            <person name="Herman E.K."/>
            <person name="Lin Y.C."/>
            <person name="Napier J."/>
            <person name="Ogata H."/>
            <person name="Sarno A.F."/>
            <person name="Shmutz J."/>
            <person name="Schroeder D."/>
            <person name="de Vargas C."/>
            <person name="Verret F."/>
            <person name="von Dassow P."/>
            <person name="Valentin K."/>
            <person name="Van de Peer Y."/>
            <person name="Wheeler G."/>
            <person name="Dacks J.B."/>
            <person name="Delwiche C.F."/>
            <person name="Dyhrman S.T."/>
            <person name="Glockner G."/>
            <person name="John U."/>
            <person name="Richards T."/>
            <person name="Worden A.Z."/>
            <person name="Zhang X."/>
            <person name="Grigoriev I.V."/>
            <person name="Allen A.E."/>
            <person name="Bidle K."/>
            <person name="Borodovsky M."/>
            <person name="Bowler C."/>
            <person name="Brownlee C."/>
            <person name="Cock J.M."/>
            <person name="Elias M."/>
            <person name="Gladyshev V.N."/>
            <person name="Groth M."/>
            <person name="Guda C."/>
            <person name="Hadaegh A."/>
            <person name="Iglesias-Rodriguez M.D."/>
            <person name="Jenkins J."/>
            <person name="Jones B.M."/>
            <person name="Lawson T."/>
            <person name="Leese F."/>
            <person name="Lindquist E."/>
            <person name="Lobanov A."/>
            <person name="Lomsadze A."/>
            <person name="Malik S.B."/>
            <person name="Marsh M.E."/>
            <person name="Mackinder L."/>
            <person name="Mock T."/>
            <person name="Mueller-Roeber B."/>
            <person name="Pagarete A."/>
            <person name="Parker M."/>
            <person name="Probert I."/>
            <person name="Quesneville H."/>
            <person name="Raines C."/>
            <person name="Rensing S.A."/>
            <person name="Riano-Pachon D.M."/>
            <person name="Richier S."/>
            <person name="Rokitta S."/>
            <person name="Shiraiwa Y."/>
            <person name="Soanes D.M."/>
            <person name="van der Giezen M."/>
            <person name="Wahlund T.M."/>
            <person name="Williams B."/>
            <person name="Wilson W."/>
            <person name="Wolfe G."/>
            <person name="Wurch L.L."/>
        </authorList>
    </citation>
    <scope>NUCLEOTIDE SEQUENCE</scope>
</reference>
<name>A0A0D3K983_EMIH1</name>
<proteinExistence type="predicted"/>
<dbReference type="RefSeq" id="XP_005784747.1">
    <property type="nucleotide sequence ID" value="XM_005784690.1"/>
</dbReference>
<feature type="transmembrane region" description="Helical" evidence="2">
    <location>
        <begin position="333"/>
        <end position="350"/>
    </location>
</feature>
<keyword evidence="2" id="KW-1133">Transmembrane helix</keyword>
<dbReference type="PaxDb" id="2903-EOD32318"/>
<evidence type="ECO:0008006" key="5">
    <source>
        <dbReference type="Google" id="ProtNLM"/>
    </source>
</evidence>
<evidence type="ECO:0000313" key="3">
    <source>
        <dbReference type="EnsemblProtists" id="EOD32318"/>
    </source>
</evidence>
<evidence type="ECO:0000256" key="1">
    <source>
        <dbReference type="SAM" id="MobiDB-lite"/>
    </source>
</evidence>
<dbReference type="EnsemblProtists" id="EOD32318">
    <property type="protein sequence ID" value="EOD32318"/>
    <property type="gene ID" value="EMIHUDRAFT_112448"/>
</dbReference>
<reference evidence="3" key="2">
    <citation type="submission" date="2024-10" db="UniProtKB">
        <authorList>
            <consortium name="EnsemblProtists"/>
        </authorList>
    </citation>
    <scope>IDENTIFICATION</scope>
</reference>
<sequence>MQLDEHLEPRPPLPAEATQLELLHAQMASLQARVRKMEEEAAAPSASGIFSLKENSVLSTAAEDASAKEGDLLEEADVSSVFNMYGWCLDTAFGDVQEWGGVNLLSASGKILLLAALAFIQLTFAFGVYDVSMLFKLRDDTNAFKPFVDNSLFYADAATDGRVPIINIYCSAFSLLLLSLLVRQETQGTILSMCPLEPILLPPPPAQRYKPTAPLTAAGMAAAVAFILELDELLYEQIVPLQSRAAYEERQSNSPRASSPIASRRGRTLEPSRRGRTLVGFYSNAVLALDFAIGLCCYLASAGDGGKESRLVPGLYPSSEPDYPLEYTYLKRVLLYGMAVLGFACAAALLQSWGEQSLGGGLVEFVPAIGQCVDQAFDPSSADPNAPLCGALSPSCGAELYPRGNASSYADFEEVRSTLREAANQLSNKLSHAQHLDEVTWTTKNWHGLQMQRLSVVLHTAVAWQTVNELACRESGIVHEDPLFVSLRVGGVTLATMHVREIDFFQLGVTEVVDAQEQFAEARRMYFPNLGSALGALLARALPVFGQPEHGSSWAHVYVVGELPEEELGTARRGQGTRAVSPLAAMRQVRVLREEDGTGRWLPVHLLRPFVPPDMPADAAQRRIDEALREGRHHSDEQLPREQRRKRPRPSDVVRAPRGGGPFVCKRGDPTKRRKVNTKAGMVFFVDRLGAMPHAIERVEREGPPGADYKVLCMRPILAETEDQDVRVPEWELLFLHERFHAHWRLAFYSLSLPFRHLERALLRRV</sequence>
<keyword evidence="2" id="KW-0472">Membrane</keyword>
<dbReference type="GeneID" id="17277589"/>
<feature type="region of interest" description="Disordered" evidence="1">
    <location>
        <begin position="629"/>
        <end position="672"/>
    </location>
</feature>
<feature type="compositionally biased region" description="Basic and acidic residues" evidence="1">
    <location>
        <begin position="629"/>
        <end position="642"/>
    </location>
</feature>
<keyword evidence="2" id="KW-0812">Transmembrane</keyword>
<dbReference type="HOGENOM" id="CLU_364663_0_0_1"/>
<dbReference type="Proteomes" id="UP000013827">
    <property type="component" value="Unassembled WGS sequence"/>
</dbReference>
<keyword evidence="4" id="KW-1185">Reference proteome</keyword>
<dbReference type="AlphaFoldDB" id="A0A0D3K983"/>
<dbReference type="KEGG" id="ehx:EMIHUDRAFT_112448"/>
<organism evidence="3 4">
    <name type="scientific">Emiliania huxleyi (strain CCMP1516)</name>
    <dbReference type="NCBI Taxonomy" id="280463"/>
    <lineage>
        <taxon>Eukaryota</taxon>
        <taxon>Haptista</taxon>
        <taxon>Haptophyta</taxon>
        <taxon>Prymnesiophyceae</taxon>
        <taxon>Isochrysidales</taxon>
        <taxon>Noelaerhabdaceae</taxon>
        <taxon>Emiliania</taxon>
    </lineage>
</organism>
<feature type="compositionally biased region" description="Low complexity" evidence="1">
    <location>
        <begin position="254"/>
        <end position="263"/>
    </location>
</feature>
<feature type="transmembrane region" description="Helical" evidence="2">
    <location>
        <begin position="163"/>
        <end position="182"/>
    </location>
</feature>
<evidence type="ECO:0000256" key="2">
    <source>
        <dbReference type="SAM" id="Phobius"/>
    </source>
</evidence>